<feature type="domain" description="Smr" evidence="2">
    <location>
        <begin position="108"/>
        <end position="189"/>
    </location>
</feature>
<dbReference type="EMBL" id="PGTO01000001">
    <property type="protein sequence ID" value="RAU23701.1"/>
    <property type="molecule type" value="Genomic_DNA"/>
</dbReference>
<organism evidence="3 4">
    <name type="scientific">Paramagnetospirillum kuznetsovii</name>
    <dbReference type="NCBI Taxonomy" id="2053833"/>
    <lineage>
        <taxon>Bacteria</taxon>
        <taxon>Pseudomonadati</taxon>
        <taxon>Pseudomonadota</taxon>
        <taxon>Alphaproteobacteria</taxon>
        <taxon>Rhodospirillales</taxon>
        <taxon>Magnetospirillaceae</taxon>
        <taxon>Paramagnetospirillum</taxon>
    </lineage>
</organism>
<dbReference type="AlphaFoldDB" id="A0A364P323"/>
<feature type="compositionally biased region" description="Pro residues" evidence="1">
    <location>
        <begin position="51"/>
        <end position="64"/>
    </location>
</feature>
<sequence length="193" mass="21191">MSRRLVEPRQPRRRAVTADEVKVWRAVVKDAKPLPGKTVPDEPDSVSAEPIPSPPPPPGSPPRRPSVHPIAPRLHAGQLELGHGHAPGLDRRSAERMKRGEMEIEASLDLHGHSQEIAHGELAAFIQRAWAAGKRCVLVVTGKGVQGSGILKNQVPRWLNQSPLRERILGFSYARPHHGGDGALYVLVRRQRG</sequence>
<comment type="caution">
    <text evidence="3">The sequence shown here is derived from an EMBL/GenBank/DDBJ whole genome shotgun (WGS) entry which is preliminary data.</text>
</comment>
<dbReference type="Gene3D" id="3.30.1370.110">
    <property type="match status" value="1"/>
</dbReference>
<dbReference type="RefSeq" id="WP_112141932.1">
    <property type="nucleotide sequence ID" value="NZ_PGTO01000001.1"/>
</dbReference>
<name>A0A364P323_9PROT</name>
<dbReference type="Proteomes" id="UP000251075">
    <property type="component" value="Unassembled WGS sequence"/>
</dbReference>
<feature type="region of interest" description="Disordered" evidence="1">
    <location>
        <begin position="27"/>
        <end position="70"/>
    </location>
</feature>
<dbReference type="InterPro" id="IPR002625">
    <property type="entry name" value="Smr_dom"/>
</dbReference>
<protein>
    <recommendedName>
        <fullName evidence="2">Smr domain-containing protein</fullName>
    </recommendedName>
</protein>
<dbReference type="OrthoDB" id="7165597at2"/>
<reference evidence="3 4" key="1">
    <citation type="submission" date="2017-11" db="EMBL/GenBank/DDBJ databases">
        <title>Draft genome sequence of magnetotactic bacterium Magnetospirillum kuznetsovii LBB-42.</title>
        <authorList>
            <person name="Grouzdev D.S."/>
            <person name="Rysina M.S."/>
            <person name="Baslerov R.V."/>
            <person name="Koziaeva V."/>
        </authorList>
    </citation>
    <scope>NUCLEOTIDE SEQUENCE [LARGE SCALE GENOMIC DNA]</scope>
    <source>
        <strain evidence="3 4">LBB-42</strain>
    </source>
</reference>
<evidence type="ECO:0000313" key="4">
    <source>
        <dbReference type="Proteomes" id="UP000251075"/>
    </source>
</evidence>
<accession>A0A364P323</accession>
<dbReference type="PROSITE" id="PS50828">
    <property type="entry name" value="SMR"/>
    <property type="match status" value="1"/>
</dbReference>
<dbReference type="PANTHER" id="PTHR35562:SF2">
    <property type="entry name" value="DNA ENDONUCLEASE SMRA-RELATED"/>
    <property type="match status" value="1"/>
</dbReference>
<keyword evidence="4" id="KW-1185">Reference proteome</keyword>
<dbReference type="InterPro" id="IPR036063">
    <property type="entry name" value="Smr_dom_sf"/>
</dbReference>
<dbReference type="SMART" id="SM00463">
    <property type="entry name" value="SMR"/>
    <property type="match status" value="1"/>
</dbReference>
<evidence type="ECO:0000256" key="1">
    <source>
        <dbReference type="SAM" id="MobiDB-lite"/>
    </source>
</evidence>
<evidence type="ECO:0000259" key="2">
    <source>
        <dbReference type="PROSITE" id="PS50828"/>
    </source>
</evidence>
<dbReference type="PANTHER" id="PTHR35562">
    <property type="entry name" value="DNA ENDONUCLEASE SMRA-RELATED"/>
    <property type="match status" value="1"/>
</dbReference>
<proteinExistence type="predicted"/>
<dbReference type="Pfam" id="PF01713">
    <property type="entry name" value="Smr"/>
    <property type="match status" value="1"/>
</dbReference>
<evidence type="ECO:0000313" key="3">
    <source>
        <dbReference type="EMBL" id="RAU23701.1"/>
    </source>
</evidence>
<dbReference type="SUPFAM" id="SSF160443">
    <property type="entry name" value="SMR domain-like"/>
    <property type="match status" value="1"/>
</dbReference>
<gene>
    <name evidence="3" type="ORF">CU669_00930</name>
</gene>